<dbReference type="InterPro" id="IPR011701">
    <property type="entry name" value="MFS"/>
</dbReference>
<keyword evidence="5 6" id="KW-0472">Membrane</keyword>
<feature type="transmembrane region" description="Helical" evidence="6">
    <location>
        <begin position="332"/>
        <end position="354"/>
    </location>
</feature>
<evidence type="ECO:0000313" key="9">
    <source>
        <dbReference type="Proteomes" id="UP000198844"/>
    </source>
</evidence>
<dbReference type="GO" id="GO:0005886">
    <property type="term" value="C:plasma membrane"/>
    <property type="evidence" value="ECO:0007669"/>
    <property type="project" value="TreeGrafter"/>
</dbReference>
<dbReference type="PROSITE" id="PS50850">
    <property type="entry name" value="MFS"/>
    <property type="match status" value="1"/>
</dbReference>
<evidence type="ECO:0000256" key="6">
    <source>
        <dbReference type="SAM" id="Phobius"/>
    </source>
</evidence>
<feature type="transmembrane region" description="Helical" evidence="6">
    <location>
        <begin position="140"/>
        <end position="162"/>
    </location>
</feature>
<dbReference type="PANTHER" id="PTHR43791">
    <property type="entry name" value="PERMEASE-RELATED"/>
    <property type="match status" value="1"/>
</dbReference>
<dbReference type="CDD" id="cd17319">
    <property type="entry name" value="MFS_ExuT_GudP_like"/>
    <property type="match status" value="1"/>
</dbReference>
<proteinExistence type="predicted"/>
<reference evidence="8 9" key="1">
    <citation type="submission" date="2016-10" db="EMBL/GenBank/DDBJ databases">
        <authorList>
            <person name="de Groot N.N."/>
        </authorList>
    </citation>
    <scope>NUCLEOTIDE SEQUENCE [LARGE SCALE GENOMIC DNA]</scope>
    <source>
        <strain evidence="8 9">LMG 27731</strain>
    </source>
</reference>
<evidence type="ECO:0000256" key="5">
    <source>
        <dbReference type="ARBA" id="ARBA00023136"/>
    </source>
</evidence>
<protein>
    <submittedName>
        <fullName evidence="8">Sugar phosphate permease</fullName>
    </submittedName>
</protein>
<evidence type="ECO:0000259" key="7">
    <source>
        <dbReference type="PROSITE" id="PS50850"/>
    </source>
</evidence>
<keyword evidence="2" id="KW-0813">Transport</keyword>
<dbReference type="Gene3D" id="1.20.1250.20">
    <property type="entry name" value="MFS general substrate transporter like domains"/>
    <property type="match status" value="2"/>
</dbReference>
<comment type="subcellular location">
    <subcellularLocation>
        <location evidence="1">Membrane</location>
        <topology evidence="1">Multi-pass membrane protein</topology>
    </subcellularLocation>
</comment>
<feature type="transmembrane region" description="Helical" evidence="6">
    <location>
        <begin position="12"/>
        <end position="29"/>
    </location>
</feature>
<dbReference type="Pfam" id="PF07690">
    <property type="entry name" value="MFS_1"/>
    <property type="match status" value="1"/>
</dbReference>
<dbReference type="FunFam" id="1.20.1250.20:FF:000018">
    <property type="entry name" value="MFS transporter permease"/>
    <property type="match status" value="1"/>
</dbReference>
<organism evidence="8 9">
    <name type="scientific">Paraburkholderia aspalathi</name>
    <dbReference type="NCBI Taxonomy" id="1324617"/>
    <lineage>
        <taxon>Bacteria</taxon>
        <taxon>Pseudomonadati</taxon>
        <taxon>Pseudomonadota</taxon>
        <taxon>Betaproteobacteria</taxon>
        <taxon>Burkholderiales</taxon>
        <taxon>Burkholderiaceae</taxon>
        <taxon>Paraburkholderia</taxon>
    </lineage>
</organism>
<evidence type="ECO:0000256" key="4">
    <source>
        <dbReference type="ARBA" id="ARBA00022989"/>
    </source>
</evidence>
<evidence type="ECO:0000313" key="8">
    <source>
        <dbReference type="EMBL" id="SFU26502.1"/>
    </source>
</evidence>
<dbReference type="EMBL" id="FPBH01000057">
    <property type="protein sequence ID" value="SFU26502.1"/>
    <property type="molecule type" value="Genomic_DNA"/>
</dbReference>
<evidence type="ECO:0000256" key="1">
    <source>
        <dbReference type="ARBA" id="ARBA00004141"/>
    </source>
</evidence>
<dbReference type="Proteomes" id="UP000198844">
    <property type="component" value="Unassembled WGS sequence"/>
</dbReference>
<feature type="transmembrane region" description="Helical" evidence="6">
    <location>
        <begin position="49"/>
        <end position="70"/>
    </location>
</feature>
<dbReference type="OrthoDB" id="5441967at2"/>
<evidence type="ECO:0000256" key="3">
    <source>
        <dbReference type="ARBA" id="ARBA00022692"/>
    </source>
</evidence>
<name>A0A1I7ERF8_9BURK</name>
<dbReference type="GO" id="GO:0022857">
    <property type="term" value="F:transmembrane transporter activity"/>
    <property type="evidence" value="ECO:0007669"/>
    <property type="project" value="InterPro"/>
</dbReference>
<accession>A0A1I7ERF8</accession>
<keyword evidence="4 6" id="KW-1133">Transmembrane helix</keyword>
<dbReference type="AlphaFoldDB" id="A0A1I7ERF8"/>
<sequence>MLINETKTIAKIRWRLVTLLMLSYFAAYLDRVNLSFAALSMNHELGFSASVFGAGAGIFFLGYVLFEVPSNLALSRFGARRWFARIMLTWGVISLLFVFVRSVPGFFGLRFLLGAAEAGFYPGVILVLTRWFPVSYRARMVGFFSMALPVSAAIGAPLSGLILNLHGLAGLSGWQWLFIIEALPSFVMSVVLLRTLADSPEKAGWLSDQERKWLTQKLSEERKSLPQSGEHRGVARALRNPLVWLFGFVYAGIVAANYGVSFFLPQIVRAFGLSVSMVGVISALPSVAGAIGLLWWGARSDRLHERRWHLLIPGIIVVLALVVVASTDYPPVRLAALIVCGFGAFANVPVFWTLPPSVISDSEVPAGIAVISSIGNVAGFAAPYAVGALKELTGTFATGMLALAIFIALTICVGAIISRPRTATRGMIGEATP</sequence>
<feature type="transmembrane region" description="Helical" evidence="6">
    <location>
        <begin position="366"/>
        <end position="386"/>
    </location>
</feature>
<dbReference type="SUPFAM" id="SSF103473">
    <property type="entry name" value="MFS general substrate transporter"/>
    <property type="match status" value="1"/>
</dbReference>
<evidence type="ECO:0000256" key="2">
    <source>
        <dbReference type="ARBA" id="ARBA00022448"/>
    </source>
</evidence>
<feature type="domain" description="Major facilitator superfamily (MFS) profile" evidence="7">
    <location>
        <begin position="16"/>
        <end position="422"/>
    </location>
</feature>
<feature type="transmembrane region" description="Helical" evidence="6">
    <location>
        <begin position="270"/>
        <end position="296"/>
    </location>
</feature>
<feature type="transmembrane region" description="Helical" evidence="6">
    <location>
        <begin position="392"/>
        <end position="417"/>
    </location>
</feature>
<feature type="transmembrane region" description="Helical" evidence="6">
    <location>
        <begin position="82"/>
        <end position="100"/>
    </location>
</feature>
<dbReference type="InterPro" id="IPR036259">
    <property type="entry name" value="MFS_trans_sf"/>
</dbReference>
<feature type="transmembrane region" description="Helical" evidence="6">
    <location>
        <begin position="242"/>
        <end position="264"/>
    </location>
</feature>
<feature type="transmembrane region" description="Helical" evidence="6">
    <location>
        <begin position="106"/>
        <end position="128"/>
    </location>
</feature>
<keyword evidence="3 6" id="KW-0812">Transmembrane</keyword>
<dbReference type="InterPro" id="IPR020846">
    <property type="entry name" value="MFS_dom"/>
</dbReference>
<feature type="transmembrane region" description="Helical" evidence="6">
    <location>
        <begin position="174"/>
        <end position="193"/>
    </location>
</feature>
<dbReference type="PANTHER" id="PTHR43791:SF36">
    <property type="entry name" value="TRANSPORTER, PUTATIVE (AFU_ORTHOLOGUE AFUA_6G08340)-RELATED"/>
    <property type="match status" value="1"/>
</dbReference>
<gene>
    <name evidence="8" type="ORF">SAMN05192563_105713</name>
</gene>
<feature type="transmembrane region" description="Helical" evidence="6">
    <location>
        <begin position="308"/>
        <end position="326"/>
    </location>
</feature>